<dbReference type="EMBL" id="JARK01001488">
    <property type="protein sequence ID" value="EYB96234.1"/>
    <property type="molecule type" value="Genomic_DNA"/>
</dbReference>
<dbReference type="Proteomes" id="UP000024635">
    <property type="component" value="Unassembled WGS sequence"/>
</dbReference>
<keyword evidence="2" id="KW-1185">Reference proteome</keyword>
<accession>A0A016T0Y4</accession>
<organism evidence="1 2">
    <name type="scientific">Ancylostoma ceylanicum</name>
    <dbReference type="NCBI Taxonomy" id="53326"/>
    <lineage>
        <taxon>Eukaryota</taxon>
        <taxon>Metazoa</taxon>
        <taxon>Ecdysozoa</taxon>
        <taxon>Nematoda</taxon>
        <taxon>Chromadorea</taxon>
        <taxon>Rhabditida</taxon>
        <taxon>Rhabditina</taxon>
        <taxon>Rhabditomorpha</taxon>
        <taxon>Strongyloidea</taxon>
        <taxon>Ancylostomatidae</taxon>
        <taxon>Ancylostomatinae</taxon>
        <taxon>Ancylostoma</taxon>
    </lineage>
</organism>
<protein>
    <submittedName>
        <fullName evidence="1">Uncharacterized protein</fullName>
    </submittedName>
</protein>
<sequence>MEREWPISNELMHKIRVHGIQTEGVRASLHSEQVAHRMVSCAAHEELARHPYAEAQEVEEPQKVPEVEAHVQVGIKVRPFNKRRTCTGDFPMIIHLKSTDTL</sequence>
<evidence type="ECO:0000313" key="1">
    <source>
        <dbReference type="EMBL" id="EYB96234.1"/>
    </source>
</evidence>
<dbReference type="AlphaFoldDB" id="A0A016T0Y4"/>
<evidence type="ECO:0000313" key="2">
    <source>
        <dbReference type="Proteomes" id="UP000024635"/>
    </source>
</evidence>
<gene>
    <name evidence="1" type="primary">Acey_s0152.g2875</name>
    <name evidence="1" type="ORF">Y032_0152g2875</name>
</gene>
<proteinExistence type="predicted"/>
<name>A0A016T0Y4_9BILA</name>
<comment type="caution">
    <text evidence="1">The sequence shown here is derived from an EMBL/GenBank/DDBJ whole genome shotgun (WGS) entry which is preliminary data.</text>
</comment>
<reference evidence="2" key="1">
    <citation type="journal article" date="2015" name="Nat. Genet.">
        <title>The genome and transcriptome of the zoonotic hookworm Ancylostoma ceylanicum identify infection-specific gene families.</title>
        <authorList>
            <person name="Schwarz E.M."/>
            <person name="Hu Y."/>
            <person name="Antoshechkin I."/>
            <person name="Miller M.M."/>
            <person name="Sternberg P.W."/>
            <person name="Aroian R.V."/>
        </authorList>
    </citation>
    <scope>NUCLEOTIDE SEQUENCE</scope>
    <source>
        <strain evidence="2">HY135</strain>
    </source>
</reference>